<keyword evidence="2" id="KW-0812">Transmembrane</keyword>
<organism evidence="5 6">
    <name type="scientific">Streptococcus parauberis</name>
    <dbReference type="NCBI Taxonomy" id="1348"/>
    <lineage>
        <taxon>Bacteria</taxon>
        <taxon>Bacillati</taxon>
        <taxon>Bacillota</taxon>
        <taxon>Bacilli</taxon>
        <taxon>Lactobacillales</taxon>
        <taxon>Streptococcaceae</taxon>
        <taxon>Streptococcus</taxon>
    </lineage>
</organism>
<keyword evidence="3" id="KW-1133">Transmembrane helix</keyword>
<dbReference type="Pfam" id="PF05128">
    <property type="entry name" value="DUF697"/>
    <property type="match status" value="1"/>
</dbReference>
<dbReference type="GO" id="GO:0016020">
    <property type="term" value="C:membrane"/>
    <property type="evidence" value="ECO:0007669"/>
    <property type="project" value="UniProtKB-SubCell"/>
</dbReference>
<gene>
    <name evidence="5" type="ORF">P7G31_03940</name>
</gene>
<evidence type="ECO:0000256" key="4">
    <source>
        <dbReference type="ARBA" id="ARBA00023136"/>
    </source>
</evidence>
<dbReference type="EMBL" id="JARQAG010000003">
    <property type="protein sequence ID" value="MDT2731404.1"/>
    <property type="molecule type" value="Genomic_DNA"/>
</dbReference>
<keyword evidence="4" id="KW-0472">Membrane</keyword>
<evidence type="ECO:0000256" key="3">
    <source>
        <dbReference type="ARBA" id="ARBA00022989"/>
    </source>
</evidence>
<proteinExistence type="predicted"/>
<protein>
    <submittedName>
        <fullName evidence="5">DUF697 domain-containing protein</fullName>
    </submittedName>
</protein>
<comment type="caution">
    <text evidence="5">The sequence shown here is derived from an EMBL/GenBank/DDBJ whole genome shotgun (WGS) entry which is preliminary data.</text>
</comment>
<evidence type="ECO:0000256" key="2">
    <source>
        <dbReference type="ARBA" id="ARBA00022692"/>
    </source>
</evidence>
<name>A0AAE4HV87_9STRE</name>
<evidence type="ECO:0000256" key="1">
    <source>
        <dbReference type="ARBA" id="ARBA00004141"/>
    </source>
</evidence>
<comment type="subcellular location">
    <subcellularLocation>
        <location evidence="1">Membrane</location>
        <topology evidence="1">Multi-pass membrane protein</topology>
    </subcellularLocation>
</comment>
<dbReference type="RefSeq" id="WP_071519406.1">
    <property type="nucleotide sequence ID" value="NZ_JARQAG010000003.1"/>
</dbReference>
<accession>A0AAE4HV87</accession>
<dbReference type="Proteomes" id="UP001180515">
    <property type="component" value="Unassembled WGS sequence"/>
</dbReference>
<dbReference type="AlphaFoldDB" id="A0AAE4HV87"/>
<reference evidence="5" key="1">
    <citation type="submission" date="2023-03" db="EMBL/GenBank/DDBJ databases">
        <authorList>
            <person name="Shen W."/>
            <person name="Cai J."/>
        </authorList>
    </citation>
    <scope>NUCLEOTIDE SEQUENCE</scope>
    <source>
        <strain evidence="5">P82-2</strain>
    </source>
</reference>
<sequence length="140" mass="14609">MTIVQKERAMKAVHTASVAAAGVALSPIPFSDAMLLVPIQTMMITNIFKAYGQSTTRGLVSGVVQATTATTLGRTAVTSIIKFVPGIGTVVGALIGSGVAVAITESIGQKLINQFEEHGSVDTESLKSIIKTVILKKIRK</sequence>
<evidence type="ECO:0000313" key="6">
    <source>
        <dbReference type="Proteomes" id="UP001180515"/>
    </source>
</evidence>
<evidence type="ECO:0000313" key="5">
    <source>
        <dbReference type="EMBL" id="MDT2731404.1"/>
    </source>
</evidence>
<dbReference type="InterPro" id="IPR021147">
    <property type="entry name" value="DUF697"/>
</dbReference>